<evidence type="ECO:0000256" key="3">
    <source>
        <dbReference type="ARBA" id="ARBA00022989"/>
    </source>
</evidence>
<feature type="transmembrane region" description="Helical" evidence="5">
    <location>
        <begin position="140"/>
        <end position="161"/>
    </location>
</feature>
<dbReference type="EMBL" id="WNWQ01001072">
    <property type="protein sequence ID" value="KAE9962369.1"/>
    <property type="molecule type" value="Genomic_DNA"/>
</dbReference>
<dbReference type="Gene3D" id="1.20.1250.20">
    <property type="entry name" value="MFS general substrate transporter like domains"/>
    <property type="match status" value="1"/>
</dbReference>
<protein>
    <recommendedName>
        <fullName evidence="6">Major facilitator superfamily (MFS) profile domain-containing protein</fullName>
    </recommendedName>
</protein>
<feature type="transmembrane region" description="Helical" evidence="5">
    <location>
        <begin position="51"/>
        <end position="73"/>
    </location>
</feature>
<sequence length="562" mass="60396">MLDNQPPESRRLLGMNDALEPNSDIEWERHDSREGGIEDDNESRYPPFRTVIVSMVCIYAAMFLSALVSVAIPAISNEFKSFGDIAWYEAAFLLTLSVAQLPMGKIYTFYPAKWTFFVLVVIFEIGSTLCAAAPTSTALIIGRAITGFGGAGNLVGASVIMTDLVPLRKRPKYQGFAGAVFGIASIVGPLVGGVLTTKASWRWCFWLNLCVGVPALAGILFFLPASPPPEKRKGTFTEKLWKFDPVGNMLLAPGLVCVLLALQWGGTRYPWNDFVVLALLASGSALFVAFAATQYFQDNGTLPPRILKQRSVAAGVFVSIGFGAALIIPTFYLPIWFQAIKGTTAVEAGVKLLPLFLSTCLFVIATGFGMAKTGYYTPWLIAGCAIRMVGAGLLATLRVDAGTAEWIGYQIVVGLGTGMTLSPVNIAVQTVLPRKDIPTGLTVMMFAQFLAGTVSVCICQAALANTLNKELPSKLPGFDAASIATVGATKIRELVSPSDLSVVLEVYNKGVVNTFFVALAFSSLALVASLFMEWESVKGSRPSLAEHEQMELIEKDESVSEE</sequence>
<dbReference type="PANTHER" id="PTHR23501:SF153">
    <property type="entry name" value="AFLATOXIN EFFLUX PUMP, PUTATIVE-RELATED"/>
    <property type="match status" value="1"/>
</dbReference>
<feature type="domain" description="Major facilitator superfamily (MFS) profile" evidence="6">
    <location>
        <begin position="50"/>
        <end position="537"/>
    </location>
</feature>
<dbReference type="PROSITE" id="PS50850">
    <property type="entry name" value="MFS"/>
    <property type="match status" value="1"/>
</dbReference>
<keyword evidence="4 5" id="KW-0472">Membrane</keyword>
<gene>
    <name evidence="7" type="ORF">BLS_000420</name>
</gene>
<proteinExistence type="predicted"/>
<dbReference type="FunFam" id="1.20.1250.20:FF:000196">
    <property type="entry name" value="MFS toxin efflux pump (AflT)"/>
    <property type="match status" value="1"/>
</dbReference>
<dbReference type="CDD" id="cd17502">
    <property type="entry name" value="MFS_Azr1_MDR_like"/>
    <property type="match status" value="1"/>
</dbReference>
<feature type="transmembrane region" description="Helical" evidence="5">
    <location>
        <begin position="352"/>
        <end position="371"/>
    </location>
</feature>
<feature type="transmembrane region" description="Helical" evidence="5">
    <location>
        <begin position="271"/>
        <end position="292"/>
    </location>
</feature>
<dbReference type="SUPFAM" id="SSF103473">
    <property type="entry name" value="MFS general substrate transporter"/>
    <property type="match status" value="1"/>
</dbReference>
<dbReference type="PANTHER" id="PTHR23501">
    <property type="entry name" value="MAJOR FACILITATOR SUPERFAMILY"/>
    <property type="match status" value="1"/>
</dbReference>
<feature type="transmembrane region" description="Helical" evidence="5">
    <location>
        <begin position="378"/>
        <end position="395"/>
    </location>
</feature>
<dbReference type="AlphaFoldDB" id="A0A8H3U2T8"/>
<name>A0A8H3U2T8_VENIN</name>
<evidence type="ECO:0000256" key="2">
    <source>
        <dbReference type="ARBA" id="ARBA00022692"/>
    </source>
</evidence>
<feature type="transmembrane region" description="Helical" evidence="5">
    <location>
        <begin position="173"/>
        <end position="193"/>
    </location>
</feature>
<feature type="transmembrane region" description="Helical" evidence="5">
    <location>
        <begin position="85"/>
        <end position="102"/>
    </location>
</feature>
<dbReference type="Pfam" id="PF07690">
    <property type="entry name" value="MFS_1"/>
    <property type="match status" value="1"/>
</dbReference>
<organism evidence="7 8">
    <name type="scientific">Venturia inaequalis</name>
    <name type="common">Apple scab fungus</name>
    <dbReference type="NCBI Taxonomy" id="5025"/>
    <lineage>
        <taxon>Eukaryota</taxon>
        <taxon>Fungi</taxon>
        <taxon>Dikarya</taxon>
        <taxon>Ascomycota</taxon>
        <taxon>Pezizomycotina</taxon>
        <taxon>Dothideomycetes</taxon>
        <taxon>Pleosporomycetidae</taxon>
        <taxon>Venturiales</taxon>
        <taxon>Venturiaceae</taxon>
        <taxon>Venturia</taxon>
    </lineage>
</organism>
<feature type="transmembrane region" description="Helical" evidence="5">
    <location>
        <begin position="205"/>
        <end position="225"/>
    </location>
</feature>
<feature type="transmembrane region" description="Helical" evidence="5">
    <location>
        <begin position="114"/>
        <end position="134"/>
    </location>
</feature>
<accession>A0A8H3U2T8</accession>
<dbReference type="InterPro" id="IPR011701">
    <property type="entry name" value="MFS"/>
</dbReference>
<feature type="transmembrane region" description="Helical" evidence="5">
    <location>
        <begin position="440"/>
        <end position="463"/>
    </location>
</feature>
<dbReference type="GO" id="GO:0022857">
    <property type="term" value="F:transmembrane transporter activity"/>
    <property type="evidence" value="ECO:0007669"/>
    <property type="project" value="InterPro"/>
</dbReference>
<keyword evidence="2 5" id="KW-0812">Transmembrane</keyword>
<reference evidence="7 8" key="1">
    <citation type="submission" date="2019-11" db="EMBL/GenBank/DDBJ databases">
        <title>Venturia inaequalis Genome Resource.</title>
        <authorList>
            <person name="Lichtner F.J."/>
        </authorList>
    </citation>
    <scope>NUCLEOTIDE SEQUENCE [LARGE SCALE GENOMIC DNA]</scope>
    <source>
        <strain evidence="7">Bline_iso_100314</strain>
    </source>
</reference>
<evidence type="ECO:0000256" key="5">
    <source>
        <dbReference type="SAM" id="Phobius"/>
    </source>
</evidence>
<evidence type="ECO:0000259" key="6">
    <source>
        <dbReference type="PROSITE" id="PS50850"/>
    </source>
</evidence>
<dbReference type="GO" id="GO:0005886">
    <property type="term" value="C:plasma membrane"/>
    <property type="evidence" value="ECO:0007669"/>
    <property type="project" value="TreeGrafter"/>
</dbReference>
<evidence type="ECO:0000256" key="1">
    <source>
        <dbReference type="ARBA" id="ARBA00004141"/>
    </source>
</evidence>
<feature type="transmembrane region" description="Helical" evidence="5">
    <location>
        <begin position="246"/>
        <end position="265"/>
    </location>
</feature>
<evidence type="ECO:0000256" key="4">
    <source>
        <dbReference type="ARBA" id="ARBA00023136"/>
    </source>
</evidence>
<comment type="caution">
    <text evidence="7">The sequence shown here is derived from an EMBL/GenBank/DDBJ whole genome shotgun (WGS) entry which is preliminary data.</text>
</comment>
<feature type="transmembrane region" description="Helical" evidence="5">
    <location>
        <begin position="312"/>
        <end position="332"/>
    </location>
</feature>
<dbReference type="InterPro" id="IPR020846">
    <property type="entry name" value="MFS_dom"/>
</dbReference>
<feature type="transmembrane region" description="Helical" evidence="5">
    <location>
        <begin position="407"/>
        <end position="428"/>
    </location>
</feature>
<dbReference type="InterPro" id="IPR036259">
    <property type="entry name" value="MFS_trans_sf"/>
</dbReference>
<comment type="subcellular location">
    <subcellularLocation>
        <location evidence="1">Membrane</location>
        <topology evidence="1">Multi-pass membrane protein</topology>
    </subcellularLocation>
</comment>
<keyword evidence="3 5" id="KW-1133">Transmembrane helix</keyword>
<feature type="transmembrane region" description="Helical" evidence="5">
    <location>
        <begin position="510"/>
        <end position="531"/>
    </location>
</feature>
<evidence type="ECO:0000313" key="8">
    <source>
        <dbReference type="Proteomes" id="UP000433883"/>
    </source>
</evidence>
<dbReference type="Proteomes" id="UP000433883">
    <property type="component" value="Unassembled WGS sequence"/>
</dbReference>
<evidence type="ECO:0000313" key="7">
    <source>
        <dbReference type="EMBL" id="KAE9962369.1"/>
    </source>
</evidence>